<dbReference type="EMBL" id="EAAA01002272">
    <property type="status" value="NOT_ANNOTATED_CDS"/>
    <property type="molecule type" value="Genomic_DNA"/>
</dbReference>
<reference evidence="2" key="1">
    <citation type="journal article" date="2002" name="Science">
        <title>The draft genome of Ciona intestinalis: insights into chordate and vertebrate origins.</title>
        <authorList>
            <person name="Dehal P."/>
            <person name="Satou Y."/>
            <person name="Campbell R.K."/>
            <person name="Chapman J."/>
            <person name="Degnan B."/>
            <person name="De Tomaso A."/>
            <person name="Davidson B."/>
            <person name="Di Gregorio A."/>
            <person name="Gelpke M."/>
            <person name="Goodstein D.M."/>
            <person name="Harafuji N."/>
            <person name="Hastings K.E."/>
            <person name="Ho I."/>
            <person name="Hotta K."/>
            <person name="Huang W."/>
            <person name="Kawashima T."/>
            <person name="Lemaire P."/>
            <person name="Martinez D."/>
            <person name="Meinertzhagen I.A."/>
            <person name="Necula S."/>
            <person name="Nonaka M."/>
            <person name="Putnam N."/>
            <person name="Rash S."/>
            <person name="Saiga H."/>
            <person name="Satake M."/>
            <person name="Terry A."/>
            <person name="Yamada L."/>
            <person name="Wang H.G."/>
            <person name="Awazu S."/>
            <person name="Azumi K."/>
            <person name="Boore J."/>
            <person name="Branno M."/>
            <person name="Chin-Bow S."/>
            <person name="DeSantis R."/>
            <person name="Doyle S."/>
            <person name="Francino P."/>
            <person name="Keys D.N."/>
            <person name="Haga S."/>
            <person name="Hayashi H."/>
            <person name="Hino K."/>
            <person name="Imai K.S."/>
            <person name="Inaba K."/>
            <person name="Kano S."/>
            <person name="Kobayashi K."/>
            <person name="Kobayashi M."/>
            <person name="Lee B.I."/>
            <person name="Makabe K.W."/>
            <person name="Manohar C."/>
            <person name="Matassi G."/>
            <person name="Medina M."/>
            <person name="Mochizuki Y."/>
            <person name="Mount S."/>
            <person name="Morishita T."/>
            <person name="Miura S."/>
            <person name="Nakayama A."/>
            <person name="Nishizaka S."/>
            <person name="Nomoto H."/>
            <person name="Ohta F."/>
            <person name="Oishi K."/>
            <person name="Rigoutsos I."/>
            <person name="Sano M."/>
            <person name="Sasaki A."/>
            <person name="Sasakura Y."/>
            <person name="Shoguchi E."/>
            <person name="Shin-i T."/>
            <person name="Spagnuolo A."/>
            <person name="Stainier D."/>
            <person name="Suzuki M.M."/>
            <person name="Tassy O."/>
            <person name="Takatori N."/>
            <person name="Tokuoka M."/>
            <person name="Yagi K."/>
            <person name="Yoshizaki F."/>
            <person name="Wada S."/>
            <person name="Zhang C."/>
            <person name="Hyatt P.D."/>
            <person name="Larimer F."/>
            <person name="Detter C."/>
            <person name="Doggett N."/>
            <person name="Glavina T."/>
            <person name="Hawkins T."/>
            <person name="Richardson P."/>
            <person name="Lucas S."/>
            <person name="Kohara Y."/>
            <person name="Levine M."/>
            <person name="Satoh N."/>
            <person name="Rokhsar D.S."/>
        </authorList>
    </citation>
    <scope>NUCLEOTIDE SEQUENCE [LARGE SCALE GENOMIC DNA]</scope>
</reference>
<dbReference type="InParanoid" id="H2XTQ8"/>
<protein>
    <submittedName>
        <fullName evidence="1">Uncharacterized protein</fullName>
    </submittedName>
</protein>
<accession>H2XTQ8</accession>
<dbReference type="Proteomes" id="UP000008144">
    <property type="component" value="Chromosome 6"/>
</dbReference>
<reference evidence="1" key="2">
    <citation type="journal article" date="2008" name="Genome Biol.">
        <title>Improved genome assembly and evidence-based global gene model set for the chordate Ciona intestinalis: new insight into intron and operon populations.</title>
        <authorList>
            <person name="Satou Y."/>
            <person name="Mineta K."/>
            <person name="Ogasawara M."/>
            <person name="Sasakura Y."/>
            <person name="Shoguchi E."/>
            <person name="Ueno K."/>
            <person name="Yamada L."/>
            <person name="Matsumoto J."/>
            <person name="Wasserscheid J."/>
            <person name="Dewar K."/>
            <person name="Wiley G.B."/>
            <person name="Macmil S.L."/>
            <person name="Roe B.A."/>
            <person name="Zeller R.W."/>
            <person name="Hastings K.E."/>
            <person name="Lemaire P."/>
            <person name="Lindquist E."/>
            <person name="Endo T."/>
            <person name="Hotta K."/>
            <person name="Inaba K."/>
        </authorList>
    </citation>
    <scope>NUCLEOTIDE SEQUENCE [LARGE SCALE GENOMIC DNA]</scope>
    <source>
        <strain evidence="1">wild type</strain>
    </source>
</reference>
<reference evidence="1" key="4">
    <citation type="submission" date="2025-09" db="UniProtKB">
        <authorList>
            <consortium name="Ensembl"/>
        </authorList>
    </citation>
    <scope>IDENTIFICATION</scope>
</reference>
<organism evidence="1 2">
    <name type="scientific">Ciona intestinalis</name>
    <name type="common">Transparent sea squirt</name>
    <name type="synonym">Ascidia intestinalis</name>
    <dbReference type="NCBI Taxonomy" id="7719"/>
    <lineage>
        <taxon>Eukaryota</taxon>
        <taxon>Metazoa</taxon>
        <taxon>Chordata</taxon>
        <taxon>Tunicata</taxon>
        <taxon>Ascidiacea</taxon>
        <taxon>Phlebobranchia</taxon>
        <taxon>Cionidae</taxon>
        <taxon>Ciona</taxon>
    </lineage>
</organism>
<name>H2XTQ8_CIOIN</name>
<dbReference type="Ensembl" id="ENSCINT00000033605.1">
    <property type="protein sequence ID" value="ENSCINP00000033042.1"/>
    <property type="gene ID" value="ENSCING00000022291.1"/>
</dbReference>
<evidence type="ECO:0000313" key="1">
    <source>
        <dbReference type="Ensembl" id="ENSCINP00000033042.1"/>
    </source>
</evidence>
<sequence length="59" mass="6579">MHDKLLPCRAVIARPPTTIVYPWVQGRLVAKGCQISAVMPGVCTLCKRQRRRCGCFCCS</sequence>
<reference evidence="1" key="3">
    <citation type="submission" date="2025-08" db="UniProtKB">
        <authorList>
            <consortium name="Ensembl"/>
        </authorList>
    </citation>
    <scope>IDENTIFICATION</scope>
</reference>
<keyword evidence="2" id="KW-1185">Reference proteome</keyword>
<proteinExistence type="predicted"/>
<evidence type="ECO:0000313" key="2">
    <source>
        <dbReference type="Proteomes" id="UP000008144"/>
    </source>
</evidence>
<dbReference type="AlphaFoldDB" id="H2XTQ8"/>
<dbReference type="HOGENOM" id="CLU_2966828_0_0_1"/>